<accession>A0A085MD33</accession>
<sequence>MPLYGLLSPLDSSTPTIKIEKKKFTVGNFSLSAVARKSRVSVAGYDMTCASGIKLADEVQLGDANFVFDKAPVQETPHRSKSEPGSRLRAKLTPMDEHFHTLARGQLQLTHAEAVTHE</sequence>
<name>A0A085MD33_9BILA</name>
<evidence type="ECO:0000313" key="2">
    <source>
        <dbReference type="EMBL" id="KFD72519.1"/>
    </source>
</evidence>
<dbReference type="EMBL" id="KL367477">
    <property type="protein sequence ID" value="KFD72519.1"/>
    <property type="molecule type" value="Genomic_DNA"/>
</dbReference>
<dbReference type="AlphaFoldDB" id="A0A085MD33"/>
<keyword evidence="3" id="KW-1185">Reference proteome</keyword>
<evidence type="ECO:0000313" key="1">
    <source>
        <dbReference type="EMBL" id="KFD55129.1"/>
    </source>
</evidence>
<dbReference type="EMBL" id="KL363202">
    <property type="protein sequence ID" value="KFD55129.1"/>
    <property type="molecule type" value="Genomic_DNA"/>
</dbReference>
<dbReference type="Proteomes" id="UP000030764">
    <property type="component" value="Unassembled WGS sequence"/>
</dbReference>
<proteinExistence type="predicted"/>
<evidence type="ECO:0000313" key="3">
    <source>
        <dbReference type="Proteomes" id="UP000030764"/>
    </source>
</evidence>
<dbReference type="Proteomes" id="UP000030758">
    <property type="component" value="Unassembled WGS sequence"/>
</dbReference>
<gene>
    <name evidence="1" type="ORF">M513_04047</name>
    <name evidence="2" type="ORF">M514_04047</name>
</gene>
<protein>
    <submittedName>
        <fullName evidence="1">Uncharacterized protein</fullName>
    </submittedName>
</protein>
<reference evidence="1 3" key="1">
    <citation type="journal article" date="2014" name="Nat. Genet.">
        <title>Genome and transcriptome of the porcine whipworm Trichuris suis.</title>
        <authorList>
            <person name="Jex A.R."/>
            <person name="Nejsum P."/>
            <person name="Schwarz E.M."/>
            <person name="Hu L."/>
            <person name="Young N.D."/>
            <person name="Hall R.S."/>
            <person name="Korhonen P.K."/>
            <person name="Liao S."/>
            <person name="Thamsborg S."/>
            <person name="Xia J."/>
            <person name="Xu P."/>
            <person name="Wang S."/>
            <person name="Scheerlinck J.P."/>
            <person name="Hofmann A."/>
            <person name="Sternberg P.W."/>
            <person name="Wang J."/>
            <person name="Gasser R.B."/>
        </authorList>
    </citation>
    <scope>NUCLEOTIDE SEQUENCE [LARGE SCALE GENOMIC DNA]</scope>
    <source>
        <strain evidence="2">DCEP-RM93F</strain>
        <strain evidence="1">DCEP-RM93M</strain>
    </source>
</reference>
<organism evidence="1 3">
    <name type="scientific">Trichuris suis</name>
    <name type="common">pig whipworm</name>
    <dbReference type="NCBI Taxonomy" id="68888"/>
    <lineage>
        <taxon>Eukaryota</taxon>
        <taxon>Metazoa</taxon>
        <taxon>Ecdysozoa</taxon>
        <taxon>Nematoda</taxon>
        <taxon>Enoplea</taxon>
        <taxon>Dorylaimia</taxon>
        <taxon>Trichinellida</taxon>
        <taxon>Trichuridae</taxon>
        <taxon>Trichuris</taxon>
    </lineage>
</organism>